<evidence type="ECO:0008006" key="3">
    <source>
        <dbReference type="Google" id="ProtNLM"/>
    </source>
</evidence>
<sequence length="120" mass="13674">MVGPLFGGVLYQHWGFQAPFLVIGGIRIDIFLSWYLTRLSHRIYSCINDSVSLACSYPCTKVSAIQRYFCARGTPHSWHRLGRSSCRSWNVSVRIPGACPTASLYRKQPFSERIRPAIYT</sequence>
<keyword evidence="1" id="KW-0812">Transmembrane</keyword>
<feature type="non-terminal residue" evidence="2">
    <location>
        <position position="120"/>
    </location>
</feature>
<evidence type="ECO:0000256" key="1">
    <source>
        <dbReference type="SAM" id="Phobius"/>
    </source>
</evidence>
<keyword evidence="1" id="KW-1133">Transmembrane helix</keyword>
<dbReference type="EMBL" id="HACM01011764">
    <property type="protein sequence ID" value="CRZ12206.1"/>
    <property type="molecule type" value="Transcribed_RNA"/>
</dbReference>
<protein>
    <recommendedName>
        <fullName evidence="3">Major facilitator superfamily (MFS) profile domain-containing protein</fullName>
    </recommendedName>
</protein>
<dbReference type="SUPFAM" id="SSF103473">
    <property type="entry name" value="MFS general substrate transporter"/>
    <property type="match status" value="1"/>
</dbReference>
<dbReference type="InterPro" id="IPR036259">
    <property type="entry name" value="MFS_trans_sf"/>
</dbReference>
<proteinExistence type="predicted"/>
<organism evidence="2">
    <name type="scientific">Spongospora subterranea</name>
    <dbReference type="NCBI Taxonomy" id="70186"/>
    <lineage>
        <taxon>Eukaryota</taxon>
        <taxon>Sar</taxon>
        <taxon>Rhizaria</taxon>
        <taxon>Endomyxa</taxon>
        <taxon>Phytomyxea</taxon>
        <taxon>Plasmodiophorida</taxon>
        <taxon>Plasmodiophoridae</taxon>
        <taxon>Spongospora</taxon>
    </lineage>
</organism>
<dbReference type="AlphaFoldDB" id="A0A0H5REP3"/>
<reference evidence="2" key="1">
    <citation type="submission" date="2015-04" db="EMBL/GenBank/DDBJ databases">
        <title>The genome sequence of the plant pathogenic Rhizarian Plasmodiophora brassicae reveals insights in its biotrophic life cycle and the origin of chitin synthesis.</title>
        <authorList>
            <person name="Schwelm A."/>
            <person name="Fogelqvist J."/>
            <person name="Knaust A."/>
            <person name="Julke S."/>
            <person name="Lilja T."/>
            <person name="Dhandapani V."/>
            <person name="Bonilla-Rosso G."/>
            <person name="Karlsson M."/>
            <person name="Shevchenko A."/>
            <person name="Choi S.R."/>
            <person name="Kim H.G."/>
            <person name="Park J.Y."/>
            <person name="Lim Y.P."/>
            <person name="Ludwig-Muller J."/>
            <person name="Dixelius C."/>
        </authorList>
    </citation>
    <scope>NUCLEOTIDE SEQUENCE</scope>
    <source>
        <tissue evidence="2">Potato root galls</tissue>
    </source>
</reference>
<accession>A0A0H5REP3</accession>
<keyword evidence="1" id="KW-0472">Membrane</keyword>
<name>A0A0H5REP3_9EUKA</name>
<feature type="transmembrane region" description="Helical" evidence="1">
    <location>
        <begin position="14"/>
        <end position="36"/>
    </location>
</feature>
<evidence type="ECO:0000313" key="2">
    <source>
        <dbReference type="EMBL" id="CRZ12206.1"/>
    </source>
</evidence>